<dbReference type="RefSeq" id="WP_176907113.1">
    <property type="nucleotide sequence ID" value="NZ_JABKAU010000005.1"/>
</dbReference>
<organism evidence="1 2">
    <name type="scientific">Hymenobacter lapidiphilus</name>
    <dbReference type="NCBI Taxonomy" id="2608003"/>
    <lineage>
        <taxon>Bacteria</taxon>
        <taxon>Pseudomonadati</taxon>
        <taxon>Bacteroidota</taxon>
        <taxon>Cytophagia</taxon>
        <taxon>Cytophagales</taxon>
        <taxon>Hymenobacteraceae</taxon>
        <taxon>Hymenobacter</taxon>
    </lineage>
</organism>
<sequence length="140" mass="15650">MTDESNAIETIVPAEQWEKLVQFYTRLLGQPQQPSDSEALFASPDDGLTIRLTKEDTTRELTNALVPNIKIKRGPNGLKQVKDEYDKLLKDNAGNIANQEPTFVRGPNGNECTIALVWIGPRHVDKLASELVCVVHNPNW</sequence>
<keyword evidence="2" id="KW-1185">Reference proteome</keyword>
<dbReference type="AlphaFoldDB" id="A0A7Y7PM84"/>
<evidence type="ECO:0000313" key="2">
    <source>
        <dbReference type="Proteomes" id="UP000565521"/>
    </source>
</evidence>
<dbReference type="Proteomes" id="UP000565521">
    <property type="component" value="Unassembled WGS sequence"/>
</dbReference>
<comment type="caution">
    <text evidence="1">The sequence shown here is derived from an EMBL/GenBank/DDBJ whole genome shotgun (WGS) entry which is preliminary data.</text>
</comment>
<protein>
    <submittedName>
        <fullName evidence="1">Uncharacterized protein</fullName>
    </submittedName>
</protein>
<proteinExistence type="predicted"/>
<evidence type="ECO:0000313" key="1">
    <source>
        <dbReference type="EMBL" id="NVO30411.1"/>
    </source>
</evidence>
<dbReference type="EMBL" id="JABKAU010000005">
    <property type="protein sequence ID" value="NVO30411.1"/>
    <property type="molecule type" value="Genomic_DNA"/>
</dbReference>
<name>A0A7Y7PM84_9BACT</name>
<reference evidence="1 2" key="1">
    <citation type="submission" date="2020-05" db="EMBL/GenBank/DDBJ databases">
        <title>Hymenobacter terrestris sp. nov. and Hymenobacter lapidiphilus sp. nov., isolated from regoliths in Antarctica.</title>
        <authorList>
            <person name="Sedlacek I."/>
            <person name="Pantucek R."/>
            <person name="Zeman M."/>
            <person name="Holochova P."/>
            <person name="Kralova S."/>
            <person name="Stankova E."/>
            <person name="Sedo O."/>
            <person name="Micenkova L."/>
            <person name="Svec P."/>
            <person name="Gupta V."/>
            <person name="Sood U."/>
            <person name="Korpole U.S."/>
            <person name="Lal R."/>
        </authorList>
    </citation>
    <scope>NUCLEOTIDE SEQUENCE [LARGE SCALE GENOMIC DNA]</scope>
    <source>
        <strain evidence="1 2">P5342</strain>
    </source>
</reference>
<accession>A0A7Y7PM84</accession>
<gene>
    <name evidence="1" type="ORF">HW554_04260</name>
</gene>